<protein>
    <recommendedName>
        <fullName evidence="1">FIST C-domain domain-containing protein</fullName>
    </recommendedName>
</protein>
<dbReference type="PANTHER" id="PTHR14939">
    <property type="entry name" value="F-BOX ONLY PROTEIN 22"/>
    <property type="match status" value="1"/>
</dbReference>
<accession>A0A381ZUJ2</accession>
<dbReference type="SMART" id="SM01204">
    <property type="entry name" value="FIST_C"/>
    <property type="match status" value="1"/>
</dbReference>
<dbReference type="InterPro" id="IPR019494">
    <property type="entry name" value="FIST_C"/>
</dbReference>
<sequence>NNFSGGLPFILAHADSANPQILNLVEGLTDTREAFVVGGLTASQKNAHHVSGSVTGGGVSGVVFSPHIEIVTSLSQGCLPIGKTHRIDKSNGNLIKELDGRRALDVLLEEAGITSSGDAQNMAGQIHAALPVTGSDTGDYLVRNLMGVDEGQGIVAIGAPVNDGDVVMFVRRDADAARLDLQNSISSLKKRAGNNIKGGIYISCIARGPNMFGNQNAEINLIREIIGDIPIVGMFANGEISNSRLYTYTSVLNLFI</sequence>
<dbReference type="AlphaFoldDB" id="A0A381ZUJ2"/>
<dbReference type="InterPro" id="IPR013702">
    <property type="entry name" value="FIST_domain_N"/>
</dbReference>
<feature type="non-terminal residue" evidence="2">
    <location>
        <position position="1"/>
    </location>
</feature>
<evidence type="ECO:0000259" key="1">
    <source>
        <dbReference type="SMART" id="SM01204"/>
    </source>
</evidence>
<dbReference type="EMBL" id="UINC01022739">
    <property type="protein sequence ID" value="SVA92975.1"/>
    <property type="molecule type" value="Genomic_DNA"/>
</dbReference>
<proteinExistence type="predicted"/>
<name>A0A381ZUJ2_9ZZZZ</name>
<gene>
    <name evidence="2" type="ORF">METZ01_LOCUS145829</name>
</gene>
<organism evidence="2">
    <name type="scientific">marine metagenome</name>
    <dbReference type="NCBI Taxonomy" id="408172"/>
    <lineage>
        <taxon>unclassified sequences</taxon>
        <taxon>metagenomes</taxon>
        <taxon>ecological metagenomes</taxon>
    </lineage>
</organism>
<feature type="domain" description="FIST C-domain" evidence="1">
    <location>
        <begin position="103"/>
        <end position="243"/>
    </location>
</feature>
<dbReference type="PANTHER" id="PTHR14939:SF5">
    <property type="entry name" value="F-BOX ONLY PROTEIN 22"/>
    <property type="match status" value="1"/>
</dbReference>
<dbReference type="Pfam" id="PF08495">
    <property type="entry name" value="FIST"/>
    <property type="match status" value="1"/>
</dbReference>
<dbReference type="Pfam" id="PF10442">
    <property type="entry name" value="FIST_C"/>
    <property type="match status" value="1"/>
</dbReference>
<evidence type="ECO:0000313" key="2">
    <source>
        <dbReference type="EMBL" id="SVA92975.1"/>
    </source>
</evidence>
<reference evidence="2" key="1">
    <citation type="submission" date="2018-05" db="EMBL/GenBank/DDBJ databases">
        <authorList>
            <person name="Lanie J.A."/>
            <person name="Ng W.-L."/>
            <person name="Kazmierczak K.M."/>
            <person name="Andrzejewski T.M."/>
            <person name="Davidsen T.M."/>
            <person name="Wayne K.J."/>
            <person name="Tettelin H."/>
            <person name="Glass J.I."/>
            <person name="Rusch D."/>
            <person name="Podicherti R."/>
            <person name="Tsui H.-C.T."/>
            <person name="Winkler M.E."/>
        </authorList>
    </citation>
    <scope>NUCLEOTIDE SEQUENCE</scope>
</reference>